<keyword evidence="2" id="KW-1185">Reference proteome</keyword>
<organism evidence="1 2">
    <name type="scientific">Centaurea solstitialis</name>
    <name type="common">yellow star-thistle</name>
    <dbReference type="NCBI Taxonomy" id="347529"/>
    <lineage>
        <taxon>Eukaryota</taxon>
        <taxon>Viridiplantae</taxon>
        <taxon>Streptophyta</taxon>
        <taxon>Embryophyta</taxon>
        <taxon>Tracheophyta</taxon>
        <taxon>Spermatophyta</taxon>
        <taxon>Magnoliopsida</taxon>
        <taxon>eudicotyledons</taxon>
        <taxon>Gunneridae</taxon>
        <taxon>Pentapetalae</taxon>
        <taxon>asterids</taxon>
        <taxon>campanulids</taxon>
        <taxon>Asterales</taxon>
        <taxon>Asteraceae</taxon>
        <taxon>Carduoideae</taxon>
        <taxon>Cardueae</taxon>
        <taxon>Centaureinae</taxon>
        <taxon>Centaurea</taxon>
    </lineage>
</organism>
<dbReference type="Proteomes" id="UP001172457">
    <property type="component" value="Chromosome 6"/>
</dbReference>
<proteinExistence type="predicted"/>
<evidence type="ECO:0000313" key="2">
    <source>
        <dbReference type="Proteomes" id="UP001172457"/>
    </source>
</evidence>
<evidence type="ECO:0008006" key="3">
    <source>
        <dbReference type="Google" id="ProtNLM"/>
    </source>
</evidence>
<reference evidence="1" key="1">
    <citation type="submission" date="2023-03" db="EMBL/GenBank/DDBJ databases">
        <title>Chromosome-scale reference genome and RAD-based genetic map of yellow starthistle (Centaurea solstitialis) reveal putative structural variation and QTLs associated with invader traits.</title>
        <authorList>
            <person name="Reatini B."/>
            <person name="Cang F.A."/>
            <person name="Jiang Q."/>
            <person name="Mckibben M.T.W."/>
            <person name="Barker M.S."/>
            <person name="Rieseberg L.H."/>
            <person name="Dlugosch K.M."/>
        </authorList>
    </citation>
    <scope>NUCLEOTIDE SEQUENCE</scope>
    <source>
        <strain evidence="1">CAN-66</strain>
        <tissue evidence="1">Leaf</tissue>
    </source>
</reference>
<name>A0AA38WEK0_9ASTR</name>
<gene>
    <name evidence="1" type="ORF">OSB04_025158</name>
</gene>
<comment type="caution">
    <text evidence="1">The sequence shown here is derived from an EMBL/GenBank/DDBJ whole genome shotgun (WGS) entry which is preliminary data.</text>
</comment>
<accession>A0AA38WEK0</accession>
<dbReference type="EMBL" id="JARYMX010000006">
    <property type="protein sequence ID" value="KAJ9545451.1"/>
    <property type="molecule type" value="Genomic_DNA"/>
</dbReference>
<sequence length="82" mass="9742">MMLNVSPLKDLMRFGKRVELHRGTGYDFDKQVQQLRNKEITLVKVQWKFHKGQHATWESEDEMKEKYPICLLKSGIPGTEFF</sequence>
<protein>
    <recommendedName>
        <fullName evidence="3">Chromo domain-containing protein</fullName>
    </recommendedName>
</protein>
<dbReference type="AlphaFoldDB" id="A0AA38WEK0"/>
<evidence type="ECO:0000313" key="1">
    <source>
        <dbReference type="EMBL" id="KAJ9545451.1"/>
    </source>
</evidence>